<name>A0ABP7ALL2_9ACTN</name>
<comment type="caution">
    <text evidence="2">The sequence shown here is derived from an EMBL/GenBank/DDBJ whole genome shotgun (WGS) entry which is preliminary data.</text>
</comment>
<feature type="domain" description="SnoaL-like" evidence="1">
    <location>
        <begin position="5"/>
        <end position="105"/>
    </location>
</feature>
<dbReference type="InterPro" id="IPR032710">
    <property type="entry name" value="NTF2-like_dom_sf"/>
</dbReference>
<gene>
    <name evidence="2" type="ORF">GCM10022236_42620</name>
</gene>
<dbReference type="RefSeq" id="WP_344808377.1">
    <property type="nucleotide sequence ID" value="NZ_BAABAB010000036.1"/>
</dbReference>
<protein>
    <recommendedName>
        <fullName evidence="1">SnoaL-like domain-containing protein</fullName>
    </recommendedName>
</protein>
<accession>A0ABP7ALL2</accession>
<dbReference type="SUPFAM" id="SSF54427">
    <property type="entry name" value="NTF2-like"/>
    <property type="match status" value="1"/>
</dbReference>
<evidence type="ECO:0000259" key="1">
    <source>
        <dbReference type="Pfam" id="PF12680"/>
    </source>
</evidence>
<dbReference type="InterPro" id="IPR037401">
    <property type="entry name" value="SnoaL-like"/>
</dbReference>
<dbReference type="Proteomes" id="UP001501490">
    <property type="component" value="Unassembled WGS sequence"/>
</dbReference>
<sequence>MDQIARLLTAMNAHDLEAAAALFHEDYRSEQPAHPGRSFIGRAQMHANWAAIFAGIPDFHAELLGSAEHGGTIWTEWLWTGNRRDGVPLETRGVTLFQVEGEFIVAGRLYMEDVETTRVGIEQVVEEISGERPKHAAGGA</sequence>
<evidence type="ECO:0000313" key="3">
    <source>
        <dbReference type="Proteomes" id="UP001501490"/>
    </source>
</evidence>
<dbReference type="Gene3D" id="3.10.450.50">
    <property type="match status" value="1"/>
</dbReference>
<dbReference type="EMBL" id="BAABAB010000036">
    <property type="protein sequence ID" value="GAA3635453.1"/>
    <property type="molecule type" value="Genomic_DNA"/>
</dbReference>
<organism evidence="2 3">
    <name type="scientific">Microlunatus ginsengisoli</name>
    <dbReference type="NCBI Taxonomy" id="363863"/>
    <lineage>
        <taxon>Bacteria</taxon>
        <taxon>Bacillati</taxon>
        <taxon>Actinomycetota</taxon>
        <taxon>Actinomycetes</taxon>
        <taxon>Propionibacteriales</taxon>
        <taxon>Propionibacteriaceae</taxon>
        <taxon>Microlunatus</taxon>
    </lineage>
</organism>
<reference evidence="3" key="1">
    <citation type="journal article" date="2019" name="Int. J. Syst. Evol. Microbiol.">
        <title>The Global Catalogue of Microorganisms (GCM) 10K type strain sequencing project: providing services to taxonomists for standard genome sequencing and annotation.</title>
        <authorList>
            <consortium name="The Broad Institute Genomics Platform"/>
            <consortium name="The Broad Institute Genome Sequencing Center for Infectious Disease"/>
            <person name="Wu L."/>
            <person name="Ma J."/>
        </authorList>
    </citation>
    <scope>NUCLEOTIDE SEQUENCE [LARGE SCALE GENOMIC DNA]</scope>
    <source>
        <strain evidence="3">JCM 16929</strain>
    </source>
</reference>
<evidence type="ECO:0000313" key="2">
    <source>
        <dbReference type="EMBL" id="GAA3635453.1"/>
    </source>
</evidence>
<keyword evidence="3" id="KW-1185">Reference proteome</keyword>
<dbReference type="Pfam" id="PF12680">
    <property type="entry name" value="SnoaL_2"/>
    <property type="match status" value="1"/>
</dbReference>
<proteinExistence type="predicted"/>